<keyword evidence="5" id="KW-0460">Magnesium</keyword>
<evidence type="ECO:0000256" key="6">
    <source>
        <dbReference type="SAM" id="Phobius"/>
    </source>
</evidence>
<dbReference type="Gene3D" id="1.10.1410.10">
    <property type="match status" value="1"/>
</dbReference>
<gene>
    <name evidence="9" type="ORF">APLA_LOCUS8361</name>
</gene>
<dbReference type="SUPFAM" id="SSF81631">
    <property type="entry name" value="PAP/OAS1 substrate-binding domain"/>
    <property type="match status" value="1"/>
</dbReference>
<keyword evidence="6" id="KW-0472">Membrane</keyword>
<keyword evidence="6" id="KW-0812">Transmembrane</keyword>
<evidence type="ECO:0008006" key="11">
    <source>
        <dbReference type="Google" id="ProtNLM"/>
    </source>
</evidence>
<reference evidence="9 10" key="1">
    <citation type="submission" date="2020-04" db="EMBL/GenBank/DDBJ databases">
        <authorList>
            <person name="Wallbank WR R."/>
            <person name="Pardo Diaz C."/>
            <person name="Kozak K."/>
            <person name="Martin S."/>
            <person name="Jiggins C."/>
            <person name="Moest M."/>
            <person name="Warren A I."/>
            <person name="Byers J.R.P. K."/>
            <person name="Montejo-Kovacevich G."/>
            <person name="Yen C E."/>
        </authorList>
    </citation>
    <scope>NUCLEOTIDE SEQUENCE [LARGE SCALE GENOMIC DNA]</scope>
</reference>
<evidence type="ECO:0000259" key="8">
    <source>
        <dbReference type="Pfam" id="PF22600"/>
    </source>
</evidence>
<keyword evidence="6" id="KW-1133">Transmembrane helix</keyword>
<sequence length="423" mass="48370">MNTTSDIMDSSRLCYEGDFNTQVKNVLSHVRMTATEVRNLRNLFVDLELALQDLAPGLQVHPFGSIVTGLGIRTSDVDCFIELPHGMKPNDRHVMRARNILRRHYLKFGNPFAIINATVPIVKFLHVPTNCFCDINFTSPAGVYNSELISYLLQMDTSDRSLQLAVLVKYWSKVNKFTGTNLLASYALTLMVIFYLQLMNMLPSIYDLQKVVPPGSCMVNNWNTGFDRSVSYNRINDSLYDLLGGFFKCYASMNFDETIISPYMGRLLSRKTFKNFNEIPPEFALYKYNISHNLCKKPLNVDGPLCVQDPFEHARNCAGAVHPRLGEKIKSHFRFAAMKFDELPPQRFLQAIFTEDQTQIVPRLKKRSKHVFVNKVTKHKNNAPQKTAPQKNALRRIVSQKNHGVTNNLNLIGCYEMIRNSKK</sequence>
<feature type="domain" description="Poly(A) RNA polymerase mitochondrial-like central palm" evidence="8">
    <location>
        <begin position="20"/>
        <end position="152"/>
    </location>
</feature>
<comment type="cofactor">
    <cofactor evidence="2">
        <name>Mg(2+)</name>
        <dbReference type="ChEBI" id="CHEBI:18420"/>
    </cofactor>
</comment>
<evidence type="ECO:0000256" key="1">
    <source>
        <dbReference type="ARBA" id="ARBA00001936"/>
    </source>
</evidence>
<dbReference type="PANTHER" id="PTHR12271:SF66">
    <property type="entry name" value="TERMINAL URIDYLYLTRANSFERASE TAILOR"/>
    <property type="match status" value="1"/>
</dbReference>
<keyword evidence="10" id="KW-1185">Reference proteome</keyword>
<accession>A0A8S1A826</accession>
<feature type="transmembrane region" description="Helical" evidence="6">
    <location>
        <begin position="179"/>
        <end position="198"/>
    </location>
</feature>
<dbReference type="PANTHER" id="PTHR12271">
    <property type="entry name" value="POLY A POLYMERASE CID PAP -RELATED"/>
    <property type="match status" value="1"/>
</dbReference>
<dbReference type="Proteomes" id="UP000494106">
    <property type="component" value="Unassembled WGS sequence"/>
</dbReference>
<dbReference type="Pfam" id="PF03828">
    <property type="entry name" value="PAP_assoc"/>
    <property type="match status" value="1"/>
</dbReference>
<dbReference type="Gene3D" id="3.30.460.10">
    <property type="entry name" value="Beta Polymerase, domain 2"/>
    <property type="match status" value="1"/>
</dbReference>
<dbReference type="Pfam" id="PF22600">
    <property type="entry name" value="MTPAP-like_central"/>
    <property type="match status" value="1"/>
</dbReference>
<dbReference type="InterPro" id="IPR002058">
    <property type="entry name" value="PAP_assoc"/>
</dbReference>
<dbReference type="GO" id="GO:1990817">
    <property type="term" value="F:poly(A) RNA polymerase activity"/>
    <property type="evidence" value="ECO:0007669"/>
    <property type="project" value="UniProtKB-ARBA"/>
</dbReference>
<dbReference type="AlphaFoldDB" id="A0A8S1A826"/>
<evidence type="ECO:0000256" key="5">
    <source>
        <dbReference type="ARBA" id="ARBA00022842"/>
    </source>
</evidence>
<comment type="cofactor">
    <cofactor evidence="1">
        <name>Mn(2+)</name>
        <dbReference type="ChEBI" id="CHEBI:29035"/>
    </cofactor>
</comment>
<evidence type="ECO:0000256" key="3">
    <source>
        <dbReference type="ARBA" id="ARBA00022679"/>
    </source>
</evidence>
<feature type="domain" description="PAP-associated" evidence="7">
    <location>
        <begin position="239"/>
        <end position="313"/>
    </location>
</feature>
<dbReference type="GO" id="GO:0050265">
    <property type="term" value="F:RNA uridylyltransferase activity"/>
    <property type="evidence" value="ECO:0007669"/>
    <property type="project" value="TreeGrafter"/>
</dbReference>
<dbReference type="SUPFAM" id="SSF81301">
    <property type="entry name" value="Nucleotidyltransferase"/>
    <property type="match status" value="1"/>
</dbReference>
<organism evidence="9 10">
    <name type="scientific">Arctia plantaginis</name>
    <name type="common">Wood tiger moth</name>
    <name type="synonym">Phalaena plantaginis</name>
    <dbReference type="NCBI Taxonomy" id="874455"/>
    <lineage>
        <taxon>Eukaryota</taxon>
        <taxon>Metazoa</taxon>
        <taxon>Ecdysozoa</taxon>
        <taxon>Arthropoda</taxon>
        <taxon>Hexapoda</taxon>
        <taxon>Insecta</taxon>
        <taxon>Pterygota</taxon>
        <taxon>Neoptera</taxon>
        <taxon>Endopterygota</taxon>
        <taxon>Lepidoptera</taxon>
        <taxon>Glossata</taxon>
        <taxon>Ditrysia</taxon>
        <taxon>Noctuoidea</taxon>
        <taxon>Erebidae</taxon>
        <taxon>Arctiinae</taxon>
        <taxon>Arctia</taxon>
    </lineage>
</organism>
<dbReference type="EMBL" id="CADEBC010000506">
    <property type="protein sequence ID" value="CAB3240746.1"/>
    <property type="molecule type" value="Genomic_DNA"/>
</dbReference>
<protein>
    <recommendedName>
        <fullName evidence="11">PAP-associated domain-containing protein</fullName>
    </recommendedName>
</protein>
<dbReference type="OrthoDB" id="419694at2759"/>
<evidence type="ECO:0000313" key="9">
    <source>
        <dbReference type="EMBL" id="CAB3240746.1"/>
    </source>
</evidence>
<name>A0A8S1A826_ARCPL</name>
<keyword evidence="4" id="KW-0479">Metal-binding</keyword>
<dbReference type="GO" id="GO:0031123">
    <property type="term" value="P:RNA 3'-end processing"/>
    <property type="evidence" value="ECO:0007669"/>
    <property type="project" value="TreeGrafter"/>
</dbReference>
<dbReference type="CDD" id="cd05402">
    <property type="entry name" value="NT_PAP_TUTase"/>
    <property type="match status" value="1"/>
</dbReference>
<evidence type="ECO:0000259" key="7">
    <source>
        <dbReference type="Pfam" id="PF03828"/>
    </source>
</evidence>
<dbReference type="InterPro" id="IPR054708">
    <property type="entry name" value="MTPAP-like_central"/>
</dbReference>
<dbReference type="GO" id="GO:0046872">
    <property type="term" value="F:metal ion binding"/>
    <property type="evidence" value="ECO:0007669"/>
    <property type="project" value="UniProtKB-KW"/>
</dbReference>
<evidence type="ECO:0000256" key="2">
    <source>
        <dbReference type="ARBA" id="ARBA00001946"/>
    </source>
</evidence>
<dbReference type="InterPro" id="IPR043519">
    <property type="entry name" value="NT_sf"/>
</dbReference>
<keyword evidence="3" id="KW-0808">Transferase</keyword>
<evidence type="ECO:0000313" key="10">
    <source>
        <dbReference type="Proteomes" id="UP000494106"/>
    </source>
</evidence>
<comment type="caution">
    <text evidence="9">The sequence shown here is derived from an EMBL/GenBank/DDBJ whole genome shotgun (WGS) entry which is preliminary data.</text>
</comment>
<evidence type="ECO:0000256" key="4">
    <source>
        <dbReference type="ARBA" id="ARBA00022723"/>
    </source>
</evidence>
<proteinExistence type="predicted"/>